<dbReference type="EMBL" id="QXQB01000005">
    <property type="protein sequence ID" value="RJX37657.1"/>
    <property type="molecule type" value="Genomic_DNA"/>
</dbReference>
<sequence>MKILAALLLLSLLSCSPAEPKQSEQPASFDFVFSYGVMNKNVLDTVQGTYTKDLVTAGTATTNLSLTDEEMKQVYELMNEIGLWNYPNEIEGMNVIPASGYHFQILVDGKEQNIHWNGEFNENQTHRGFKRLTSMIIEMVRNKEANQALPESEGYYL</sequence>
<organism evidence="2 3">
    <name type="scientific">Paenibacillus pinisoli</name>
    <dbReference type="NCBI Taxonomy" id="1276110"/>
    <lineage>
        <taxon>Bacteria</taxon>
        <taxon>Bacillati</taxon>
        <taxon>Bacillota</taxon>
        <taxon>Bacilli</taxon>
        <taxon>Bacillales</taxon>
        <taxon>Paenibacillaceae</taxon>
        <taxon>Paenibacillus</taxon>
    </lineage>
</organism>
<proteinExistence type="predicted"/>
<feature type="chain" id="PRO_5039664856" evidence="1">
    <location>
        <begin position="21"/>
        <end position="157"/>
    </location>
</feature>
<evidence type="ECO:0000313" key="2">
    <source>
        <dbReference type="EMBL" id="RJX37657.1"/>
    </source>
</evidence>
<dbReference type="Proteomes" id="UP000267798">
    <property type="component" value="Unassembled WGS sequence"/>
</dbReference>
<dbReference type="PROSITE" id="PS51257">
    <property type="entry name" value="PROKAR_LIPOPROTEIN"/>
    <property type="match status" value="1"/>
</dbReference>
<reference evidence="2 3" key="1">
    <citation type="submission" date="2018-09" db="EMBL/GenBank/DDBJ databases">
        <title>Paenibacillus aracenensis nov. sp. isolated from a cave in southern Spain.</title>
        <authorList>
            <person name="Jurado V."/>
            <person name="Gutierrez-Patricio S."/>
            <person name="Gonzalez-Pimentel J.L."/>
            <person name="Miller A.Z."/>
            <person name="Laiz L."/>
            <person name="Saiz-Jimenez C."/>
        </authorList>
    </citation>
    <scope>NUCLEOTIDE SEQUENCE [LARGE SCALE GENOMIC DNA]</scope>
    <source>
        <strain evidence="2 3">JCM 19203</strain>
    </source>
</reference>
<comment type="caution">
    <text evidence="2">The sequence shown here is derived from an EMBL/GenBank/DDBJ whole genome shotgun (WGS) entry which is preliminary data.</text>
</comment>
<feature type="signal peptide" evidence="1">
    <location>
        <begin position="1"/>
        <end position="20"/>
    </location>
</feature>
<dbReference type="AlphaFoldDB" id="A0A3A6PB79"/>
<name>A0A3A6PB79_9BACL</name>
<protein>
    <submittedName>
        <fullName evidence="2">Uncharacterized protein</fullName>
    </submittedName>
</protein>
<keyword evidence="1" id="KW-0732">Signal</keyword>
<evidence type="ECO:0000256" key="1">
    <source>
        <dbReference type="SAM" id="SignalP"/>
    </source>
</evidence>
<evidence type="ECO:0000313" key="3">
    <source>
        <dbReference type="Proteomes" id="UP000267798"/>
    </source>
</evidence>
<keyword evidence="3" id="KW-1185">Reference proteome</keyword>
<accession>A0A3A6PB79</accession>
<gene>
    <name evidence="2" type="ORF">D3P09_22045</name>
</gene>